<dbReference type="Proteomes" id="UP001148662">
    <property type="component" value="Unassembled WGS sequence"/>
</dbReference>
<sequence length="122" mass="13147">MSFATIYIPNSGIVAAYADVPASELNSALGIYLITWSALTFLLFIGSLRRNVGLMALFFCLTLTFLLLAIGKFLDSENTTKAGGGAGIVTAFIAYYVGLAELLVREESWFTLPLGTIPKRIS</sequence>
<proteinExistence type="predicted"/>
<protein>
    <submittedName>
        <fullName evidence="1">Uncharacterized protein</fullName>
    </submittedName>
</protein>
<reference evidence="1" key="1">
    <citation type="submission" date="2022-07" db="EMBL/GenBank/DDBJ databases">
        <title>Genome Sequence of Phlebia brevispora.</title>
        <authorList>
            <person name="Buettner E."/>
        </authorList>
    </citation>
    <scope>NUCLEOTIDE SEQUENCE</scope>
    <source>
        <strain evidence="1">MPL23</strain>
    </source>
</reference>
<comment type="caution">
    <text evidence="1">The sequence shown here is derived from an EMBL/GenBank/DDBJ whole genome shotgun (WGS) entry which is preliminary data.</text>
</comment>
<organism evidence="1 2">
    <name type="scientific">Phlebia brevispora</name>
    <dbReference type="NCBI Taxonomy" id="194682"/>
    <lineage>
        <taxon>Eukaryota</taxon>
        <taxon>Fungi</taxon>
        <taxon>Dikarya</taxon>
        <taxon>Basidiomycota</taxon>
        <taxon>Agaricomycotina</taxon>
        <taxon>Agaricomycetes</taxon>
        <taxon>Polyporales</taxon>
        <taxon>Meruliaceae</taxon>
        <taxon>Phlebia</taxon>
    </lineage>
</organism>
<name>A0ACC1RJB7_9APHY</name>
<keyword evidence="2" id="KW-1185">Reference proteome</keyword>
<gene>
    <name evidence="1" type="ORF">NM688_g9353</name>
</gene>
<accession>A0ACC1RJB7</accession>
<dbReference type="EMBL" id="JANHOG010002881">
    <property type="protein sequence ID" value="KAJ3519089.1"/>
    <property type="molecule type" value="Genomic_DNA"/>
</dbReference>
<evidence type="ECO:0000313" key="2">
    <source>
        <dbReference type="Proteomes" id="UP001148662"/>
    </source>
</evidence>
<evidence type="ECO:0000313" key="1">
    <source>
        <dbReference type="EMBL" id="KAJ3519089.1"/>
    </source>
</evidence>